<reference evidence="2 3" key="1">
    <citation type="journal article" date="2024" name="BMC Biol.">
        <title>Comparative genomics of Ascetosporea gives new insight into the evolutionary basis for animal parasitism in Rhizaria.</title>
        <authorList>
            <person name="Hiltunen Thoren M."/>
            <person name="Onut-Brannstrom I."/>
            <person name="Alfjorden A."/>
            <person name="Peckova H."/>
            <person name="Swords F."/>
            <person name="Hooper C."/>
            <person name="Holzer A.S."/>
            <person name="Bass D."/>
            <person name="Burki F."/>
        </authorList>
    </citation>
    <scope>NUCLEOTIDE SEQUENCE [LARGE SCALE GENOMIC DNA]</scope>
    <source>
        <strain evidence="2">20-A016</strain>
    </source>
</reference>
<protein>
    <recommendedName>
        <fullName evidence="1">UspA domain-containing protein</fullName>
    </recommendedName>
</protein>
<dbReference type="Pfam" id="PF00582">
    <property type="entry name" value="Usp"/>
    <property type="match status" value="1"/>
</dbReference>
<evidence type="ECO:0000313" key="3">
    <source>
        <dbReference type="Proteomes" id="UP001439008"/>
    </source>
</evidence>
<feature type="domain" description="UspA" evidence="1">
    <location>
        <begin position="24"/>
        <end position="159"/>
    </location>
</feature>
<keyword evidence="3" id="KW-1185">Reference proteome</keyword>
<comment type="caution">
    <text evidence="2">The sequence shown here is derived from an EMBL/GenBank/DDBJ whole genome shotgun (WGS) entry which is preliminary data.</text>
</comment>
<dbReference type="SUPFAM" id="SSF52402">
    <property type="entry name" value="Adenine nucleotide alpha hydrolases-like"/>
    <property type="match status" value="1"/>
</dbReference>
<dbReference type="PANTHER" id="PTHR31964:SF113">
    <property type="entry name" value="USPA DOMAIN-CONTAINING PROTEIN"/>
    <property type="match status" value="1"/>
</dbReference>
<evidence type="ECO:0000313" key="2">
    <source>
        <dbReference type="EMBL" id="MES1921268.1"/>
    </source>
</evidence>
<dbReference type="InterPro" id="IPR006016">
    <property type="entry name" value="UspA"/>
</dbReference>
<gene>
    <name evidence="2" type="ORF">MHBO_002821</name>
</gene>
<evidence type="ECO:0000259" key="1">
    <source>
        <dbReference type="Pfam" id="PF00582"/>
    </source>
</evidence>
<name>A0ABV2ANM2_9EUKA</name>
<dbReference type="InterPro" id="IPR006015">
    <property type="entry name" value="Universal_stress_UspA"/>
</dbReference>
<dbReference type="Proteomes" id="UP001439008">
    <property type="component" value="Unassembled WGS sequence"/>
</dbReference>
<dbReference type="Gene3D" id="3.40.50.12370">
    <property type="match status" value="1"/>
</dbReference>
<dbReference type="PANTHER" id="PTHR31964">
    <property type="entry name" value="ADENINE NUCLEOTIDE ALPHA HYDROLASES-LIKE SUPERFAMILY PROTEIN"/>
    <property type="match status" value="1"/>
</dbReference>
<dbReference type="PRINTS" id="PR01438">
    <property type="entry name" value="UNVRSLSTRESS"/>
</dbReference>
<proteinExistence type="predicted"/>
<dbReference type="EMBL" id="JBDODL010001205">
    <property type="protein sequence ID" value="MES1921268.1"/>
    <property type="molecule type" value="Genomic_DNA"/>
</dbReference>
<dbReference type="CDD" id="cd23659">
    <property type="entry name" value="USP_At3g01520-like"/>
    <property type="match status" value="1"/>
</dbReference>
<sequence length="159" mass="17909">MEGKGNKRVIINHLVVPKQMKDKRKILIAVDGSEHSTKCIEYAKKHICQKDDVVMFIRAIEKLAYPYLSVEISAKNQVLTRLADNMTAKCLDNFKDNERVGYLVQGVDFRTTLIEAADKLSPDLFIIGSRGKGAVKRLLLGSVSRYLLNHLNIPTLVVK</sequence>
<organism evidence="2 3">
    <name type="scientific">Bonamia ostreae</name>
    <dbReference type="NCBI Taxonomy" id="126728"/>
    <lineage>
        <taxon>Eukaryota</taxon>
        <taxon>Sar</taxon>
        <taxon>Rhizaria</taxon>
        <taxon>Endomyxa</taxon>
        <taxon>Ascetosporea</taxon>
        <taxon>Haplosporida</taxon>
        <taxon>Bonamia</taxon>
    </lineage>
</organism>
<accession>A0ABV2ANM2</accession>